<dbReference type="AlphaFoldDB" id="A0A5E4N9X6"/>
<protein>
    <submittedName>
        <fullName evidence="1">Uncharacterized protein</fullName>
    </submittedName>
</protein>
<sequence length="97" mass="11650">MATPNTDEEDFEDRINRLLIIMTFAEAHKIEKEYEKLMAIRRMIEKPVSRIPFFEFMIKKKYANSEHFIEQKIAFWDLSNRQYDLKQAIKALNGAHI</sequence>
<organism evidence="1 2">
    <name type="scientific">Cinara cedri</name>
    <dbReference type="NCBI Taxonomy" id="506608"/>
    <lineage>
        <taxon>Eukaryota</taxon>
        <taxon>Metazoa</taxon>
        <taxon>Ecdysozoa</taxon>
        <taxon>Arthropoda</taxon>
        <taxon>Hexapoda</taxon>
        <taxon>Insecta</taxon>
        <taxon>Pterygota</taxon>
        <taxon>Neoptera</taxon>
        <taxon>Paraneoptera</taxon>
        <taxon>Hemiptera</taxon>
        <taxon>Sternorrhyncha</taxon>
        <taxon>Aphidomorpha</taxon>
        <taxon>Aphidoidea</taxon>
        <taxon>Aphididae</taxon>
        <taxon>Lachninae</taxon>
        <taxon>Cinara</taxon>
    </lineage>
</organism>
<dbReference type="EMBL" id="CABPRJ010001898">
    <property type="protein sequence ID" value="VVC39907.1"/>
    <property type="molecule type" value="Genomic_DNA"/>
</dbReference>
<keyword evidence="2" id="KW-1185">Reference proteome</keyword>
<evidence type="ECO:0000313" key="2">
    <source>
        <dbReference type="Proteomes" id="UP000325440"/>
    </source>
</evidence>
<evidence type="ECO:0000313" key="1">
    <source>
        <dbReference type="EMBL" id="VVC39907.1"/>
    </source>
</evidence>
<reference evidence="1 2" key="1">
    <citation type="submission" date="2019-08" db="EMBL/GenBank/DDBJ databases">
        <authorList>
            <person name="Alioto T."/>
            <person name="Alioto T."/>
            <person name="Gomez Garrido J."/>
        </authorList>
    </citation>
    <scope>NUCLEOTIDE SEQUENCE [LARGE SCALE GENOMIC DNA]</scope>
</reference>
<proteinExistence type="predicted"/>
<name>A0A5E4N9X6_9HEMI</name>
<gene>
    <name evidence="1" type="ORF">CINCED_3A019037</name>
</gene>
<dbReference type="Proteomes" id="UP000325440">
    <property type="component" value="Unassembled WGS sequence"/>
</dbReference>
<accession>A0A5E4N9X6</accession>